<accession>A0A495J3E3</accession>
<protein>
    <submittedName>
        <fullName evidence="1">Uncharacterized protein</fullName>
    </submittedName>
</protein>
<proteinExistence type="predicted"/>
<gene>
    <name evidence="1" type="ORF">BDD43_3065</name>
</gene>
<dbReference type="Proteomes" id="UP000268007">
    <property type="component" value="Unassembled WGS sequence"/>
</dbReference>
<evidence type="ECO:0000313" key="2">
    <source>
        <dbReference type="Proteomes" id="UP000268007"/>
    </source>
</evidence>
<sequence>MIENIDGEGTFEKILAILLDKPVIKLAGVPMELRGYRTFYKLIISKIISAN</sequence>
<reference evidence="1 2" key="1">
    <citation type="submission" date="2018-10" db="EMBL/GenBank/DDBJ databases">
        <title>Genomic Encyclopedia of Archaeal and Bacterial Type Strains, Phase II (KMG-II): from individual species to whole genera.</title>
        <authorList>
            <person name="Goeker M."/>
        </authorList>
    </citation>
    <scope>NUCLEOTIDE SEQUENCE [LARGE SCALE GENOMIC DNA]</scope>
    <source>
        <strain evidence="1 2">DSM 18602</strain>
    </source>
</reference>
<keyword evidence="2" id="KW-1185">Reference proteome</keyword>
<evidence type="ECO:0000313" key="1">
    <source>
        <dbReference type="EMBL" id="RKR82874.1"/>
    </source>
</evidence>
<organism evidence="1 2">
    <name type="scientific">Mucilaginibacter gracilis</name>
    <dbReference type="NCBI Taxonomy" id="423350"/>
    <lineage>
        <taxon>Bacteria</taxon>
        <taxon>Pseudomonadati</taxon>
        <taxon>Bacteroidota</taxon>
        <taxon>Sphingobacteriia</taxon>
        <taxon>Sphingobacteriales</taxon>
        <taxon>Sphingobacteriaceae</taxon>
        <taxon>Mucilaginibacter</taxon>
    </lineage>
</organism>
<comment type="caution">
    <text evidence="1">The sequence shown here is derived from an EMBL/GenBank/DDBJ whole genome shotgun (WGS) entry which is preliminary data.</text>
</comment>
<name>A0A495J3E3_9SPHI</name>
<dbReference type="AlphaFoldDB" id="A0A495J3E3"/>
<dbReference type="EMBL" id="RBKU01000001">
    <property type="protein sequence ID" value="RKR82874.1"/>
    <property type="molecule type" value="Genomic_DNA"/>
</dbReference>